<evidence type="ECO:0000259" key="8">
    <source>
        <dbReference type="PROSITE" id="PS50011"/>
    </source>
</evidence>
<feature type="repeat" description="ANK" evidence="5">
    <location>
        <begin position="516"/>
        <end position="548"/>
    </location>
</feature>
<accession>A0AB34IH77</accession>
<dbReference type="PROSITE" id="PS50088">
    <property type="entry name" value="ANK_REPEAT"/>
    <property type="match status" value="16"/>
</dbReference>
<feature type="repeat" description="ANK" evidence="5">
    <location>
        <begin position="415"/>
        <end position="447"/>
    </location>
</feature>
<evidence type="ECO:0000256" key="1">
    <source>
        <dbReference type="ARBA" id="ARBA00022737"/>
    </source>
</evidence>
<dbReference type="InterPro" id="IPR000719">
    <property type="entry name" value="Prot_kinase_dom"/>
</dbReference>
<dbReference type="PANTHER" id="PTHR24126">
    <property type="entry name" value="ANKYRIN REPEAT, PH AND SEC7 DOMAIN CONTAINING PROTEIN SECG-RELATED"/>
    <property type="match status" value="1"/>
</dbReference>
<feature type="compositionally biased region" description="Basic and acidic residues" evidence="7">
    <location>
        <begin position="949"/>
        <end position="960"/>
    </location>
</feature>
<keyword evidence="4 5" id="KW-0040">ANK repeat</keyword>
<evidence type="ECO:0000256" key="2">
    <source>
        <dbReference type="ARBA" id="ARBA00022741"/>
    </source>
</evidence>
<dbReference type="PROSITE" id="PS50297">
    <property type="entry name" value="ANK_REP_REGION"/>
    <property type="match status" value="16"/>
</dbReference>
<feature type="repeat" description="ANK" evidence="5">
    <location>
        <begin position="382"/>
        <end position="414"/>
    </location>
</feature>
<feature type="region of interest" description="Disordered" evidence="7">
    <location>
        <begin position="634"/>
        <end position="653"/>
    </location>
</feature>
<evidence type="ECO:0000256" key="3">
    <source>
        <dbReference type="ARBA" id="ARBA00022840"/>
    </source>
</evidence>
<feature type="region of interest" description="Disordered" evidence="7">
    <location>
        <begin position="230"/>
        <end position="249"/>
    </location>
</feature>
<proteinExistence type="predicted"/>
<feature type="repeat" description="ANK" evidence="5">
    <location>
        <begin position="784"/>
        <end position="816"/>
    </location>
</feature>
<dbReference type="PROSITE" id="PS00108">
    <property type="entry name" value="PROTEIN_KINASE_ST"/>
    <property type="match status" value="1"/>
</dbReference>
<evidence type="ECO:0000256" key="7">
    <source>
        <dbReference type="SAM" id="MobiDB-lite"/>
    </source>
</evidence>
<sequence>MCSRSSNTQSDDVLRAAQNGDVHELARLLRNTSNIAARDDVRVCACGWRRKRVAMGAALTPLTPRPPPPLSSPRRQDGRSPLYLVARNGHEVAVRLLLENNADTAARDNHGFSPLHAAAGYGHEDAVRLLLENNADTTARDDVRLCACGWGRERVTMGAALTPLTPRRPPLSSPRRQNGASPLHWAAMNGHEGAVRLLLEKNADTAAKNNVRACACGWRRERVTMGAALTPLTPRRPPLSSPRRQNGASPLHWAAMNGHEGAVRLLLEKNADTAARNNVRVCACGWGRERVTMGAALTPLTPRRPPLSSPRRQNGASPLHWAAMNGHEGAVRVLLEKNADTAAKNNVRACACGWRRERVTMGAALTPLTPRRPPLSSPRRQNGASPLHWAAMNGHEGAVRLLLEKNADTAAKNNDGASPLHCAAGYGHEGAVRLLLENNADTAARDEDGDSPLHCAAGYGHAGAVRLLLEKNADIAARNKVRECACGWGRDRVAMGAALTPLTPRPPPLSSPRRRYAYLPLHAAAYNGHECAVRLLLEKNADIAARGKHGRSPLHWAAWNGHEGAVRLLLENNADTAARDDHGFSPLHAAAGYGHAGAVRLLLENNADTTARDDVRLCACGWRRERVTMGAALTPLTPRRPPLSSPRRQNGASPLHWAAMNGHAGAVRLLLEKNADTAARDDNGASPLHWAAMNGHEGAVRVLLEKNADTAAKNNDGDSPLHCAAGYGHEGAVRLLLESNADTTARDEVRVCACGRGRERVTMGAALTPLTPRRPPLSSPRRQNGASPLHWAAMNGHEGAVRLLLEKNADTAARNNDGDSPLHCAAGYGHEGAVRLLLENNADTAARDEDGRSALDEARRRGHGAVGELLRQAAAAASRPQQALVRQGGIHRAEAQRDGPPAAPPAPPPPAAALKTAEDEAAAEARRLGEEVARERERREAAEGVARQAGEELARERERREAAEEVARRLGEEVAREREGREAAEEVARRVEEELARTQQQLDAAQQAEQRSIAVISIAELRNATDSFSEANQIGQGGFGSVFRTHQPLPSLPHSGPCAVKRLDAGGMQGHAEVHAEIRVLSVCWHEHLLPLVGFCLDATPCLVYPLMAGNLESRVVDPPRDQQRFSWQERVRAIRDATRALVYLHTPLATKSVVLHRDVKPSNILLDAQGNAKLADVGLAREAPELQGGVTHLTTQRLIGSPGFIDPLYTQSGRFSELTDGYAIGVSLLMCLGGRSAVAVVDRFGNALEGSARAATVTDPSAEWPPEVAEQALEIVRGLMWRQTPSRRTRLSEALRLLEDMANAQGLRPGITDGVDDNSSVADEGDHIALEHTFVAINHGARHPTNN</sequence>
<feature type="repeat" description="ANK" evidence="5">
    <location>
        <begin position="314"/>
        <end position="346"/>
    </location>
</feature>
<dbReference type="InterPro" id="IPR002110">
    <property type="entry name" value="Ankyrin_rpt"/>
</dbReference>
<feature type="repeat" description="ANK" evidence="5">
    <location>
        <begin position="582"/>
        <end position="614"/>
    </location>
</feature>
<feature type="region of interest" description="Disordered" evidence="7">
    <location>
        <begin position="162"/>
        <end position="183"/>
    </location>
</feature>
<feature type="repeat" description="ANK" evidence="5">
    <location>
        <begin position="683"/>
        <end position="715"/>
    </location>
</feature>
<feature type="repeat" description="ANK" evidence="5">
    <location>
        <begin position="178"/>
        <end position="210"/>
    </location>
</feature>
<dbReference type="InterPro" id="IPR008271">
    <property type="entry name" value="Ser/Thr_kinase_AS"/>
</dbReference>
<organism evidence="9 10">
    <name type="scientific">Prymnesium parvum</name>
    <name type="common">Toxic golden alga</name>
    <dbReference type="NCBI Taxonomy" id="97485"/>
    <lineage>
        <taxon>Eukaryota</taxon>
        <taxon>Haptista</taxon>
        <taxon>Haptophyta</taxon>
        <taxon>Prymnesiophyceae</taxon>
        <taxon>Prymnesiales</taxon>
        <taxon>Prymnesiaceae</taxon>
        <taxon>Prymnesium</taxon>
    </lineage>
</organism>
<dbReference type="GO" id="GO:0004672">
    <property type="term" value="F:protein kinase activity"/>
    <property type="evidence" value="ECO:0007669"/>
    <property type="project" value="InterPro"/>
</dbReference>
<dbReference type="InterPro" id="IPR036770">
    <property type="entry name" value="Ankyrin_rpt-contain_sf"/>
</dbReference>
<dbReference type="SUPFAM" id="SSF48403">
    <property type="entry name" value="Ankyrin repeat"/>
    <property type="match status" value="3"/>
</dbReference>
<keyword evidence="2 6" id="KW-0547">Nucleotide-binding</keyword>
<feature type="compositionally biased region" description="Pro residues" evidence="7">
    <location>
        <begin position="901"/>
        <end position="911"/>
    </location>
</feature>
<evidence type="ECO:0000256" key="5">
    <source>
        <dbReference type="PROSITE-ProRule" id="PRU00023"/>
    </source>
</evidence>
<reference evidence="9 10" key="1">
    <citation type="journal article" date="2024" name="Science">
        <title>Giant polyketide synthase enzymes in the biosynthesis of giant marine polyether toxins.</title>
        <authorList>
            <person name="Fallon T.R."/>
            <person name="Shende V.V."/>
            <person name="Wierzbicki I.H."/>
            <person name="Pendleton A.L."/>
            <person name="Watervoot N.F."/>
            <person name="Auber R.P."/>
            <person name="Gonzalez D.J."/>
            <person name="Wisecaver J.H."/>
            <person name="Moore B.S."/>
        </authorList>
    </citation>
    <scope>NUCLEOTIDE SEQUENCE [LARGE SCALE GENOMIC DNA]</scope>
    <source>
        <strain evidence="9 10">12B1</strain>
    </source>
</reference>
<feature type="repeat" description="ANK" evidence="5">
    <location>
        <begin position="77"/>
        <end position="109"/>
    </location>
</feature>
<feature type="repeat" description="ANK" evidence="5">
    <location>
        <begin position="716"/>
        <end position="748"/>
    </location>
</feature>
<dbReference type="EMBL" id="JBGBPQ010000026">
    <property type="protein sequence ID" value="KAL1498891.1"/>
    <property type="molecule type" value="Genomic_DNA"/>
</dbReference>
<evidence type="ECO:0000313" key="9">
    <source>
        <dbReference type="EMBL" id="KAL1498891.1"/>
    </source>
</evidence>
<dbReference type="Proteomes" id="UP001515480">
    <property type="component" value="Unassembled WGS sequence"/>
</dbReference>
<feature type="domain" description="Protein kinase" evidence="8">
    <location>
        <begin position="1028"/>
        <end position="1303"/>
    </location>
</feature>
<evidence type="ECO:0000313" key="10">
    <source>
        <dbReference type="Proteomes" id="UP001515480"/>
    </source>
</evidence>
<evidence type="ECO:0000256" key="4">
    <source>
        <dbReference type="ARBA" id="ARBA00023043"/>
    </source>
</evidence>
<keyword evidence="1" id="KW-0677">Repeat</keyword>
<dbReference type="SMART" id="SM00220">
    <property type="entry name" value="S_TKc"/>
    <property type="match status" value="1"/>
</dbReference>
<keyword evidence="10" id="KW-1185">Reference proteome</keyword>
<evidence type="ECO:0000256" key="6">
    <source>
        <dbReference type="PROSITE-ProRule" id="PRU10141"/>
    </source>
</evidence>
<dbReference type="InterPro" id="IPR011009">
    <property type="entry name" value="Kinase-like_dom_sf"/>
</dbReference>
<dbReference type="InterPro" id="IPR017441">
    <property type="entry name" value="Protein_kinase_ATP_BS"/>
</dbReference>
<dbReference type="SUPFAM" id="SSF56112">
    <property type="entry name" value="Protein kinase-like (PK-like)"/>
    <property type="match status" value="1"/>
</dbReference>
<feature type="repeat" description="ANK" evidence="5">
    <location>
        <begin position="650"/>
        <end position="682"/>
    </location>
</feature>
<feature type="region of interest" description="Disordered" evidence="7">
    <location>
        <begin position="298"/>
        <end position="318"/>
    </location>
</feature>
<dbReference type="PANTHER" id="PTHR24126:SF14">
    <property type="entry name" value="ANK_REP_REGION DOMAIN-CONTAINING PROTEIN"/>
    <property type="match status" value="1"/>
</dbReference>
<dbReference type="GO" id="GO:0005524">
    <property type="term" value="F:ATP binding"/>
    <property type="evidence" value="ECO:0007669"/>
    <property type="project" value="UniProtKB-UniRule"/>
</dbReference>
<keyword evidence="3 6" id="KW-0067">ATP-binding</keyword>
<feature type="repeat" description="ANK" evidence="5">
    <location>
        <begin position="246"/>
        <end position="278"/>
    </location>
</feature>
<dbReference type="SMART" id="SM00248">
    <property type="entry name" value="ANK"/>
    <property type="match status" value="16"/>
</dbReference>
<comment type="caution">
    <text evidence="9">The sequence shown here is derived from an EMBL/GenBank/DDBJ whole genome shotgun (WGS) entry which is preliminary data.</text>
</comment>
<dbReference type="Pfam" id="PF00023">
    <property type="entry name" value="Ank"/>
    <property type="match status" value="1"/>
</dbReference>
<feature type="repeat" description="ANK" evidence="5">
    <location>
        <begin position="549"/>
        <end position="581"/>
    </location>
</feature>
<feature type="compositionally biased region" description="Basic and acidic residues" evidence="7">
    <location>
        <begin position="923"/>
        <end position="942"/>
    </location>
</feature>
<feature type="region of interest" description="Disordered" evidence="7">
    <location>
        <begin position="768"/>
        <end position="787"/>
    </location>
</feature>
<feature type="binding site" evidence="6">
    <location>
        <position position="1061"/>
    </location>
    <ligand>
        <name>ATP</name>
        <dbReference type="ChEBI" id="CHEBI:30616"/>
    </ligand>
</feature>
<feature type="region of interest" description="Disordered" evidence="7">
    <location>
        <begin position="876"/>
        <end position="960"/>
    </location>
</feature>
<feature type="repeat" description="ANK" evidence="5">
    <location>
        <begin position="110"/>
        <end position="142"/>
    </location>
</feature>
<dbReference type="Gene3D" id="3.30.200.20">
    <property type="entry name" value="Phosphorylase Kinase, domain 1"/>
    <property type="match status" value="1"/>
</dbReference>
<dbReference type="Gene3D" id="1.10.510.10">
    <property type="entry name" value="Transferase(Phosphotransferase) domain 1"/>
    <property type="match status" value="1"/>
</dbReference>
<dbReference type="Gene3D" id="1.25.40.20">
    <property type="entry name" value="Ankyrin repeat-containing domain"/>
    <property type="match status" value="8"/>
</dbReference>
<feature type="repeat" description="ANK" evidence="5">
    <location>
        <begin position="448"/>
        <end position="480"/>
    </location>
</feature>
<protein>
    <recommendedName>
        <fullName evidence="8">Protein kinase domain-containing protein</fullName>
    </recommendedName>
</protein>
<feature type="region of interest" description="Disordered" evidence="7">
    <location>
        <begin position="58"/>
        <end position="78"/>
    </location>
</feature>
<dbReference type="PROSITE" id="PS00107">
    <property type="entry name" value="PROTEIN_KINASE_ATP"/>
    <property type="match status" value="1"/>
</dbReference>
<gene>
    <name evidence="9" type="ORF">AB1Y20_013414</name>
</gene>
<feature type="repeat" description="ANK" evidence="5">
    <location>
        <begin position="817"/>
        <end position="849"/>
    </location>
</feature>
<dbReference type="PROSITE" id="PS50011">
    <property type="entry name" value="PROTEIN_KINASE_DOM"/>
    <property type="match status" value="1"/>
</dbReference>
<name>A0AB34IH77_PRYPA</name>
<dbReference type="Pfam" id="PF12796">
    <property type="entry name" value="Ank_2"/>
    <property type="match status" value="6"/>
</dbReference>
<feature type="region of interest" description="Disordered" evidence="7">
    <location>
        <begin position="366"/>
        <end position="385"/>
    </location>
</feature>
<dbReference type="Pfam" id="PF00069">
    <property type="entry name" value="Pkinase"/>
    <property type="match status" value="1"/>
</dbReference>